<gene>
    <name evidence="1" type="ORF">C1645_840623</name>
</gene>
<evidence type="ECO:0000313" key="2">
    <source>
        <dbReference type="Proteomes" id="UP000265703"/>
    </source>
</evidence>
<protein>
    <submittedName>
        <fullName evidence="1">Uncharacterized protein</fullName>
    </submittedName>
</protein>
<sequence>MHSENIRVIDNKFQTLVGKTVEYLYDPNSEAEAMRIGCELLQQDKRVAFILTSCNMARALDELDCVAYMSTVEAGIFFEKTDHFDAVIGITNIVTPVNVKAFVQMIFQIRDCKRRILSLYYQRNSSELFRPPGYKNIHAELESAWPNDLPTAIRGYRKWNKNIVSYKLDQSPAIILYLKVEH</sequence>
<keyword evidence="2" id="KW-1185">Reference proteome</keyword>
<dbReference type="EMBL" id="QKYT01001284">
    <property type="protein sequence ID" value="RIA79459.1"/>
    <property type="molecule type" value="Genomic_DNA"/>
</dbReference>
<proteinExistence type="predicted"/>
<reference evidence="1 2" key="1">
    <citation type="submission" date="2018-06" db="EMBL/GenBank/DDBJ databases">
        <title>Comparative genomics reveals the genomic features of Rhizophagus irregularis, R. cerebriforme, R. diaphanum and Gigaspora rosea, and their symbiotic lifestyle signature.</title>
        <authorList>
            <person name="Morin E."/>
            <person name="San Clemente H."/>
            <person name="Chen E.C.H."/>
            <person name="De La Providencia I."/>
            <person name="Hainaut M."/>
            <person name="Kuo A."/>
            <person name="Kohler A."/>
            <person name="Murat C."/>
            <person name="Tang N."/>
            <person name="Roy S."/>
            <person name="Loubradou J."/>
            <person name="Henrissat B."/>
            <person name="Grigoriev I.V."/>
            <person name="Corradi N."/>
            <person name="Roux C."/>
            <person name="Martin F.M."/>
        </authorList>
    </citation>
    <scope>NUCLEOTIDE SEQUENCE [LARGE SCALE GENOMIC DNA]</scope>
    <source>
        <strain evidence="1 2">DAOM 227022</strain>
    </source>
</reference>
<dbReference type="OrthoDB" id="2438430at2759"/>
<dbReference type="Proteomes" id="UP000265703">
    <property type="component" value="Unassembled WGS sequence"/>
</dbReference>
<evidence type="ECO:0000313" key="1">
    <source>
        <dbReference type="EMBL" id="RIA79459.1"/>
    </source>
</evidence>
<accession>A0A397S416</accession>
<comment type="caution">
    <text evidence="1">The sequence shown here is derived from an EMBL/GenBank/DDBJ whole genome shotgun (WGS) entry which is preliminary data.</text>
</comment>
<name>A0A397S416_9GLOM</name>
<dbReference type="AlphaFoldDB" id="A0A397S416"/>
<dbReference type="STRING" id="658196.A0A397S416"/>
<organism evidence="1 2">
    <name type="scientific">Glomus cerebriforme</name>
    <dbReference type="NCBI Taxonomy" id="658196"/>
    <lineage>
        <taxon>Eukaryota</taxon>
        <taxon>Fungi</taxon>
        <taxon>Fungi incertae sedis</taxon>
        <taxon>Mucoromycota</taxon>
        <taxon>Glomeromycotina</taxon>
        <taxon>Glomeromycetes</taxon>
        <taxon>Glomerales</taxon>
        <taxon>Glomeraceae</taxon>
        <taxon>Glomus</taxon>
    </lineage>
</organism>